<dbReference type="EMBL" id="PFFQ01000055">
    <property type="protein sequence ID" value="PIW14874.1"/>
    <property type="molecule type" value="Genomic_DNA"/>
</dbReference>
<evidence type="ECO:0000256" key="1">
    <source>
        <dbReference type="SAM" id="Phobius"/>
    </source>
</evidence>
<keyword evidence="1" id="KW-0812">Transmembrane</keyword>
<accession>A0A2M7FZN7</accession>
<reference evidence="2 3" key="1">
    <citation type="submission" date="2017-09" db="EMBL/GenBank/DDBJ databases">
        <title>Depth-based differentiation of microbial function through sediment-hosted aquifers and enrichment of novel symbionts in the deep terrestrial subsurface.</title>
        <authorList>
            <person name="Probst A.J."/>
            <person name="Ladd B."/>
            <person name="Jarett J.K."/>
            <person name="Geller-Mcgrath D.E."/>
            <person name="Sieber C.M."/>
            <person name="Emerson J.B."/>
            <person name="Anantharaman K."/>
            <person name="Thomas B.C."/>
            <person name="Malmstrom R."/>
            <person name="Stieglmeier M."/>
            <person name="Klingl A."/>
            <person name="Woyke T."/>
            <person name="Ryan C.M."/>
            <person name="Banfield J.F."/>
        </authorList>
    </citation>
    <scope>NUCLEOTIDE SEQUENCE [LARGE SCALE GENOMIC DNA]</scope>
    <source>
        <strain evidence="2">CG17_big_fil_post_rev_8_21_14_2_50_48_46</strain>
    </source>
</reference>
<gene>
    <name evidence="2" type="ORF">COW36_19680</name>
</gene>
<evidence type="ECO:0000313" key="3">
    <source>
        <dbReference type="Proteomes" id="UP000231019"/>
    </source>
</evidence>
<comment type="caution">
    <text evidence="2">The sequence shown here is derived from an EMBL/GenBank/DDBJ whole genome shotgun (WGS) entry which is preliminary data.</text>
</comment>
<feature type="transmembrane region" description="Helical" evidence="1">
    <location>
        <begin position="352"/>
        <end position="369"/>
    </location>
</feature>
<keyword evidence="1" id="KW-0472">Membrane</keyword>
<organism evidence="2 3">
    <name type="scientific">bacterium (Candidatus Blackallbacteria) CG17_big_fil_post_rev_8_21_14_2_50_48_46</name>
    <dbReference type="NCBI Taxonomy" id="2014261"/>
    <lineage>
        <taxon>Bacteria</taxon>
        <taxon>Candidatus Blackallbacteria</taxon>
    </lineage>
</organism>
<proteinExistence type="predicted"/>
<feature type="transmembrane region" description="Helical" evidence="1">
    <location>
        <begin position="313"/>
        <end position="332"/>
    </location>
</feature>
<name>A0A2M7FZN7_9BACT</name>
<sequence>MPDEDLSETEGIEAWQEDHFGELTDHLGSEVSSSTTTHSRQLFERVFDFKLAAESEDVRKRITVDTYFFIPRSVGLNRDNFTRSHFYNSLSSFLRIQTYEGLRRSALKTGSWNLPHTEAYFKAYFQSRERSNLAQCAIQEVKLFACLMENQLKNLRLQLRKTLKRRAGRLSSRVEYFQRKLTVLLELLATFRTLYLAKIRAGEVWVDEEVRLAFVLSDEFLSYRLESILINLNEILESGKKIQECQLFQAEILEVLQTEMQYREVSGQLQIQEITTESIQETYYYRLGLLKKFVSDVLYLDIRNLQKDKAYRNLVAAAGAALAATWAGLVDLQRFYWLQNINQEGPVPTSDFALRFFLIVIVGVFAYIFKDRIKELTREYFYERLKQFLPDYEYSVFYKFANPASQSEIKVAQAKQYMRYLNKEALPAEIAYIREWGHPNKLEPERSEEVIHFSKQLDFDTEVLRKRFAHIRFIRDISRFSIDEFLLRIDDPNKKLRYFDQNKGVATMKAPKVYHLNLVSRYAVCEYQAGEWLPARVDFEHLRLVLNKKGIIRVEKVLPHGELGYLESVA</sequence>
<dbReference type="AlphaFoldDB" id="A0A2M7FZN7"/>
<dbReference type="Proteomes" id="UP000231019">
    <property type="component" value="Unassembled WGS sequence"/>
</dbReference>
<protein>
    <submittedName>
        <fullName evidence="2">Uncharacterized protein</fullName>
    </submittedName>
</protein>
<evidence type="ECO:0000313" key="2">
    <source>
        <dbReference type="EMBL" id="PIW14874.1"/>
    </source>
</evidence>
<keyword evidence="1" id="KW-1133">Transmembrane helix</keyword>